<evidence type="ECO:0000256" key="1">
    <source>
        <dbReference type="SAM" id="Phobius"/>
    </source>
</evidence>
<keyword evidence="1" id="KW-0812">Transmembrane</keyword>
<gene>
    <name evidence="2" type="ORF">A2903_00385</name>
</gene>
<dbReference type="STRING" id="1801764.A2903_00385"/>
<comment type="caution">
    <text evidence="2">The sequence shown here is derived from an EMBL/GenBank/DDBJ whole genome shotgun (WGS) entry which is preliminary data.</text>
</comment>
<evidence type="ECO:0000313" key="2">
    <source>
        <dbReference type="EMBL" id="OGI84009.1"/>
    </source>
</evidence>
<dbReference type="Proteomes" id="UP000178184">
    <property type="component" value="Unassembled WGS sequence"/>
</dbReference>
<dbReference type="EMBL" id="MFUO01000013">
    <property type="protein sequence ID" value="OGI84009.1"/>
    <property type="molecule type" value="Genomic_DNA"/>
</dbReference>
<sequence length="353" mass="38382">MITEQIITYIKDQITRGISREKIRGNLISAGWEETDIQQAFSFAQPNGENAALKIAPAFAVVDPVAREVSVDKTELVKDDKPFIPILKKDNEVKSSYKPEEHADEKIAVMKHVEPVINTQPVSPIASTAPASILVTRTAPKVATNTFGDEGEIHKPKMSSVLKSLALFLTIVLIVGNVFLWLFVMPKIDKQNQEKNTALNTQNELDNAVAQNPRQIANVENEETNSIAPFGNTGSTNTVEVLKQPSLLFKNGADAYFVKYNTYGSVAMSLGSCGASSTVFSDTMVKSALSEMTGLTKNIPQCSLATDDTVKKNRMTQYLVYVPMDKGGYCIDNTGAAIVVTKKPTTISCVSGL</sequence>
<feature type="transmembrane region" description="Helical" evidence="1">
    <location>
        <begin position="165"/>
        <end position="184"/>
    </location>
</feature>
<organism evidence="2 3">
    <name type="scientific">Candidatus Nomurabacteria bacterium RIFCSPLOWO2_01_FULL_33_17</name>
    <dbReference type="NCBI Taxonomy" id="1801764"/>
    <lineage>
        <taxon>Bacteria</taxon>
        <taxon>Candidatus Nomuraibacteriota</taxon>
    </lineage>
</organism>
<evidence type="ECO:0000313" key="3">
    <source>
        <dbReference type="Proteomes" id="UP000178184"/>
    </source>
</evidence>
<accession>A0A1F6WQ47</accession>
<protein>
    <submittedName>
        <fullName evidence="2">Uncharacterized protein</fullName>
    </submittedName>
</protein>
<proteinExistence type="predicted"/>
<keyword evidence="1" id="KW-1133">Transmembrane helix</keyword>
<keyword evidence="1" id="KW-0472">Membrane</keyword>
<dbReference type="AlphaFoldDB" id="A0A1F6WQ47"/>
<reference evidence="2 3" key="1">
    <citation type="journal article" date="2016" name="Nat. Commun.">
        <title>Thousands of microbial genomes shed light on interconnected biogeochemical processes in an aquifer system.</title>
        <authorList>
            <person name="Anantharaman K."/>
            <person name="Brown C.T."/>
            <person name="Hug L.A."/>
            <person name="Sharon I."/>
            <person name="Castelle C.J."/>
            <person name="Probst A.J."/>
            <person name="Thomas B.C."/>
            <person name="Singh A."/>
            <person name="Wilkins M.J."/>
            <person name="Karaoz U."/>
            <person name="Brodie E.L."/>
            <person name="Williams K.H."/>
            <person name="Hubbard S.S."/>
            <person name="Banfield J.F."/>
        </authorList>
    </citation>
    <scope>NUCLEOTIDE SEQUENCE [LARGE SCALE GENOMIC DNA]</scope>
</reference>
<name>A0A1F6WQ47_9BACT</name>